<evidence type="ECO:0000256" key="6">
    <source>
        <dbReference type="RuleBase" id="RU003557"/>
    </source>
</evidence>
<protein>
    <recommendedName>
        <fullName evidence="2">acetyl-CoA C-acetyltransferase</fullName>
        <ecNumber evidence="2">2.3.1.9</ecNumber>
    </recommendedName>
</protein>
<dbReference type="PIRSF" id="PIRSF000429">
    <property type="entry name" value="Ac-CoA_Ac_transf"/>
    <property type="match status" value="1"/>
</dbReference>
<evidence type="ECO:0000256" key="1">
    <source>
        <dbReference type="ARBA" id="ARBA00010982"/>
    </source>
</evidence>
<feature type="active site" description="Acyl-thioester intermediate" evidence="5">
    <location>
        <position position="88"/>
    </location>
</feature>
<evidence type="ECO:0000259" key="8">
    <source>
        <dbReference type="Pfam" id="PF02803"/>
    </source>
</evidence>
<dbReference type="CDD" id="cd00751">
    <property type="entry name" value="thiolase"/>
    <property type="match status" value="1"/>
</dbReference>
<dbReference type="FunFam" id="3.40.47.10:FF:000010">
    <property type="entry name" value="Acetyl-CoA acetyltransferase (Thiolase)"/>
    <property type="match status" value="1"/>
</dbReference>
<feature type="active site" description="Proton acceptor" evidence="5">
    <location>
        <position position="348"/>
    </location>
</feature>
<evidence type="ECO:0000256" key="5">
    <source>
        <dbReference type="PIRSR" id="PIRSR000429-1"/>
    </source>
</evidence>
<dbReference type="NCBIfam" id="TIGR01930">
    <property type="entry name" value="AcCoA-C-Actrans"/>
    <property type="match status" value="1"/>
</dbReference>
<dbReference type="PROSITE" id="PS00737">
    <property type="entry name" value="THIOLASE_2"/>
    <property type="match status" value="1"/>
</dbReference>
<evidence type="ECO:0000259" key="7">
    <source>
        <dbReference type="Pfam" id="PF00108"/>
    </source>
</evidence>
<dbReference type="GO" id="GO:0003985">
    <property type="term" value="F:acetyl-CoA C-acetyltransferase activity"/>
    <property type="evidence" value="ECO:0007669"/>
    <property type="project" value="UniProtKB-EC"/>
</dbReference>
<organism evidence="9 10">
    <name type="scientific">Candidatus Desulfolinea nitratireducens</name>
    <dbReference type="NCBI Taxonomy" id="2841698"/>
    <lineage>
        <taxon>Bacteria</taxon>
        <taxon>Bacillati</taxon>
        <taxon>Chloroflexota</taxon>
        <taxon>Anaerolineae</taxon>
        <taxon>Anaerolineales</taxon>
        <taxon>Anaerolineales incertae sedis</taxon>
        <taxon>Candidatus Desulfolinea</taxon>
    </lineage>
</organism>
<dbReference type="Gene3D" id="3.40.47.10">
    <property type="match status" value="1"/>
</dbReference>
<feature type="domain" description="Thiolase N-terminal" evidence="7">
    <location>
        <begin position="4"/>
        <end position="261"/>
    </location>
</feature>
<feature type="active site" description="Proton acceptor" evidence="5">
    <location>
        <position position="383"/>
    </location>
</feature>
<keyword evidence="3 6" id="KW-0808">Transferase</keyword>
<dbReference type="EMBL" id="JACNJN010000119">
    <property type="protein sequence ID" value="MBC8335701.1"/>
    <property type="molecule type" value="Genomic_DNA"/>
</dbReference>
<evidence type="ECO:0000313" key="10">
    <source>
        <dbReference type="Proteomes" id="UP000614469"/>
    </source>
</evidence>
<feature type="domain" description="Thiolase C-terminal" evidence="8">
    <location>
        <begin position="270"/>
        <end position="395"/>
    </location>
</feature>
<dbReference type="PANTHER" id="PTHR18919">
    <property type="entry name" value="ACETYL-COA C-ACYLTRANSFERASE"/>
    <property type="match status" value="1"/>
</dbReference>
<dbReference type="EC" id="2.3.1.9" evidence="2"/>
<evidence type="ECO:0000256" key="3">
    <source>
        <dbReference type="ARBA" id="ARBA00022679"/>
    </source>
</evidence>
<comment type="caution">
    <text evidence="9">The sequence shown here is derived from an EMBL/GenBank/DDBJ whole genome shotgun (WGS) entry which is preliminary data.</text>
</comment>
<dbReference type="InterPro" id="IPR020616">
    <property type="entry name" value="Thiolase_N"/>
</dbReference>
<name>A0A8J6NMJ0_9CHLR</name>
<gene>
    <name evidence="9" type="ORF">H8E29_10570</name>
</gene>
<dbReference type="Proteomes" id="UP000614469">
    <property type="component" value="Unassembled WGS sequence"/>
</dbReference>
<dbReference type="InterPro" id="IPR020613">
    <property type="entry name" value="Thiolase_CS"/>
</dbReference>
<evidence type="ECO:0000256" key="4">
    <source>
        <dbReference type="ARBA" id="ARBA00023315"/>
    </source>
</evidence>
<reference evidence="9 10" key="1">
    <citation type="submission" date="2020-08" db="EMBL/GenBank/DDBJ databases">
        <title>Bridging the membrane lipid divide: bacteria of the FCB group superphylum have the potential to synthesize archaeal ether lipids.</title>
        <authorList>
            <person name="Villanueva L."/>
            <person name="Von Meijenfeldt F.A.B."/>
            <person name="Westbye A.B."/>
            <person name="Yadav S."/>
            <person name="Hopmans E.C."/>
            <person name="Dutilh B.E."/>
            <person name="Sinninghe Damste J.S."/>
        </authorList>
    </citation>
    <scope>NUCLEOTIDE SEQUENCE [LARGE SCALE GENOMIC DNA]</scope>
    <source>
        <strain evidence="9">NIOZ-UU36</strain>
    </source>
</reference>
<dbReference type="InterPro" id="IPR002155">
    <property type="entry name" value="Thiolase"/>
</dbReference>
<dbReference type="Pfam" id="PF00108">
    <property type="entry name" value="Thiolase_N"/>
    <property type="match status" value="1"/>
</dbReference>
<dbReference type="Pfam" id="PF02803">
    <property type="entry name" value="Thiolase_C"/>
    <property type="match status" value="1"/>
</dbReference>
<accession>A0A8J6NMJ0</accession>
<keyword evidence="4 6" id="KW-0012">Acyltransferase</keyword>
<dbReference type="InterPro" id="IPR020617">
    <property type="entry name" value="Thiolase_C"/>
</dbReference>
<sequence length="398" mass="42920">MQDVVIVDAVRTPVGNHGGMLRKFDAVALSQIVINGLLKRTKIDPATIAEVIWGCVFQSSDAPNIARVAALKAGIPKEVPAYTVARNCDSGMDAIVNAWRGIQVGDGDIYLVGGVESMSNIPYLVRGARWGLKLRHSEMTDALWEGLTDPNCGQIMGRTAENLVEEYDLTREQQDEYAVQSHKKALQAQSEKKFDDEIIIIEITKKNKENVLIRQDETINPGLTMEKASYAPTVFKEDGTVTPVNACSISDGASAMLIMTAEKANQLGYTPLARIISYGYAGVEPHRMGIAPVGAVPKALEKADLELGQLDLIEINEAFAGQVLAVGKELSWDWDRVNVNGGAIALGHPVGSSGCRIVVTLLHEMKRRNKNGVSSKYGLATLCAEGGQGSALIVEALH</sequence>
<dbReference type="AlphaFoldDB" id="A0A8J6NMJ0"/>
<evidence type="ECO:0000313" key="9">
    <source>
        <dbReference type="EMBL" id="MBC8335701.1"/>
    </source>
</evidence>
<proteinExistence type="inferred from homology"/>
<dbReference type="SUPFAM" id="SSF53901">
    <property type="entry name" value="Thiolase-like"/>
    <property type="match status" value="2"/>
</dbReference>
<evidence type="ECO:0000256" key="2">
    <source>
        <dbReference type="ARBA" id="ARBA00012705"/>
    </source>
</evidence>
<dbReference type="InterPro" id="IPR016039">
    <property type="entry name" value="Thiolase-like"/>
</dbReference>
<dbReference type="PANTHER" id="PTHR18919:SF107">
    <property type="entry name" value="ACETYL-COA ACETYLTRANSFERASE, CYTOSOLIC"/>
    <property type="match status" value="1"/>
</dbReference>
<comment type="similarity">
    <text evidence="1 6">Belongs to the thiolase-like superfamily. Thiolase family.</text>
</comment>